<proteinExistence type="predicted"/>
<keyword evidence="2" id="KW-1185">Reference proteome</keyword>
<gene>
    <name evidence="1" type="ORF">L210DRAFT_870476</name>
</gene>
<sequence>MCFPFPRLPVELQHSIVMMLKDKHDVHRYAHIAKWTYALMYHTVRLWHERIAITLLMHIKECIFAQHVADLYIRRSVTIHTTVEIIRLCQNLTILTLKFPLHYITNAVKNPLLAPLNGLQKLKILYMLLASMPLDHYINLLDFERFRHISHLHLGSSLGAEITIPQGLTSLLHLTHLSLHWSISRYCALNLRAFLSSDLMVILIIWMTNCMLELIVKCNLTLQGLANSQVVLFRVLLMAEYISDGDFWGYSELIMKWRHANEGECWNSPLQISMH</sequence>
<name>A0AAD4BVP8_BOLED</name>
<reference evidence="1" key="1">
    <citation type="submission" date="2019-10" db="EMBL/GenBank/DDBJ databases">
        <authorList>
            <consortium name="DOE Joint Genome Institute"/>
            <person name="Kuo A."/>
            <person name="Miyauchi S."/>
            <person name="Kiss E."/>
            <person name="Drula E."/>
            <person name="Kohler A."/>
            <person name="Sanchez-Garcia M."/>
            <person name="Andreopoulos B."/>
            <person name="Barry K.W."/>
            <person name="Bonito G."/>
            <person name="Buee M."/>
            <person name="Carver A."/>
            <person name="Chen C."/>
            <person name="Cichocki N."/>
            <person name="Clum A."/>
            <person name="Culley D."/>
            <person name="Crous P.W."/>
            <person name="Fauchery L."/>
            <person name="Girlanda M."/>
            <person name="Hayes R."/>
            <person name="Keri Z."/>
            <person name="LaButti K."/>
            <person name="Lipzen A."/>
            <person name="Lombard V."/>
            <person name="Magnuson J."/>
            <person name="Maillard F."/>
            <person name="Morin E."/>
            <person name="Murat C."/>
            <person name="Nolan M."/>
            <person name="Ohm R."/>
            <person name="Pangilinan J."/>
            <person name="Pereira M."/>
            <person name="Perotto S."/>
            <person name="Peter M."/>
            <person name="Riley R."/>
            <person name="Sitrit Y."/>
            <person name="Stielow B."/>
            <person name="Szollosi G."/>
            <person name="Zifcakova L."/>
            <person name="Stursova M."/>
            <person name="Spatafora J.W."/>
            <person name="Tedersoo L."/>
            <person name="Vaario L.-M."/>
            <person name="Yamada A."/>
            <person name="Yan M."/>
            <person name="Wang P."/>
            <person name="Xu J."/>
            <person name="Bruns T."/>
            <person name="Baldrian P."/>
            <person name="Vilgalys R."/>
            <person name="Henrissat B."/>
            <person name="Grigoriev I.V."/>
            <person name="Hibbett D."/>
            <person name="Nagy L.G."/>
            <person name="Martin F.M."/>
        </authorList>
    </citation>
    <scope>NUCLEOTIDE SEQUENCE</scope>
    <source>
        <strain evidence="1">BED1</strain>
    </source>
</reference>
<evidence type="ECO:0000313" key="2">
    <source>
        <dbReference type="Proteomes" id="UP001194468"/>
    </source>
</evidence>
<reference evidence="1" key="2">
    <citation type="journal article" date="2020" name="Nat. Commun.">
        <title>Large-scale genome sequencing of mycorrhizal fungi provides insights into the early evolution of symbiotic traits.</title>
        <authorList>
            <person name="Miyauchi S."/>
            <person name="Kiss E."/>
            <person name="Kuo A."/>
            <person name="Drula E."/>
            <person name="Kohler A."/>
            <person name="Sanchez-Garcia M."/>
            <person name="Morin E."/>
            <person name="Andreopoulos B."/>
            <person name="Barry K.W."/>
            <person name="Bonito G."/>
            <person name="Buee M."/>
            <person name="Carver A."/>
            <person name="Chen C."/>
            <person name="Cichocki N."/>
            <person name="Clum A."/>
            <person name="Culley D."/>
            <person name="Crous P.W."/>
            <person name="Fauchery L."/>
            <person name="Girlanda M."/>
            <person name="Hayes R.D."/>
            <person name="Keri Z."/>
            <person name="LaButti K."/>
            <person name="Lipzen A."/>
            <person name="Lombard V."/>
            <person name="Magnuson J."/>
            <person name="Maillard F."/>
            <person name="Murat C."/>
            <person name="Nolan M."/>
            <person name="Ohm R.A."/>
            <person name="Pangilinan J."/>
            <person name="Pereira M.F."/>
            <person name="Perotto S."/>
            <person name="Peter M."/>
            <person name="Pfister S."/>
            <person name="Riley R."/>
            <person name="Sitrit Y."/>
            <person name="Stielow J.B."/>
            <person name="Szollosi G."/>
            <person name="Zifcakova L."/>
            <person name="Stursova M."/>
            <person name="Spatafora J.W."/>
            <person name="Tedersoo L."/>
            <person name="Vaario L.M."/>
            <person name="Yamada A."/>
            <person name="Yan M."/>
            <person name="Wang P."/>
            <person name="Xu J."/>
            <person name="Bruns T."/>
            <person name="Baldrian P."/>
            <person name="Vilgalys R."/>
            <person name="Dunand C."/>
            <person name="Henrissat B."/>
            <person name="Grigoriev I.V."/>
            <person name="Hibbett D."/>
            <person name="Nagy L.G."/>
            <person name="Martin F.M."/>
        </authorList>
    </citation>
    <scope>NUCLEOTIDE SEQUENCE</scope>
    <source>
        <strain evidence="1">BED1</strain>
    </source>
</reference>
<organism evidence="1 2">
    <name type="scientific">Boletus edulis BED1</name>
    <dbReference type="NCBI Taxonomy" id="1328754"/>
    <lineage>
        <taxon>Eukaryota</taxon>
        <taxon>Fungi</taxon>
        <taxon>Dikarya</taxon>
        <taxon>Basidiomycota</taxon>
        <taxon>Agaricomycotina</taxon>
        <taxon>Agaricomycetes</taxon>
        <taxon>Agaricomycetidae</taxon>
        <taxon>Boletales</taxon>
        <taxon>Boletineae</taxon>
        <taxon>Boletaceae</taxon>
        <taxon>Boletoideae</taxon>
        <taxon>Boletus</taxon>
    </lineage>
</organism>
<protein>
    <recommendedName>
        <fullName evidence="3">F-box domain-containing protein</fullName>
    </recommendedName>
</protein>
<dbReference type="EMBL" id="WHUW01000011">
    <property type="protein sequence ID" value="KAF8440920.1"/>
    <property type="molecule type" value="Genomic_DNA"/>
</dbReference>
<evidence type="ECO:0008006" key="3">
    <source>
        <dbReference type="Google" id="ProtNLM"/>
    </source>
</evidence>
<dbReference type="Proteomes" id="UP001194468">
    <property type="component" value="Unassembled WGS sequence"/>
</dbReference>
<evidence type="ECO:0000313" key="1">
    <source>
        <dbReference type="EMBL" id="KAF8440920.1"/>
    </source>
</evidence>
<accession>A0AAD4BVP8</accession>
<dbReference type="AlphaFoldDB" id="A0AAD4BVP8"/>
<comment type="caution">
    <text evidence="1">The sequence shown here is derived from an EMBL/GenBank/DDBJ whole genome shotgun (WGS) entry which is preliminary data.</text>
</comment>